<evidence type="ECO:0000256" key="1">
    <source>
        <dbReference type="ARBA" id="ARBA00006529"/>
    </source>
</evidence>
<evidence type="ECO:0000313" key="12">
    <source>
        <dbReference type="Proteomes" id="UP000054350"/>
    </source>
</evidence>
<dbReference type="AlphaFoldDB" id="A0A0L0RZE0"/>
<feature type="domain" description="Ras-associating" evidence="10">
    <location>
        <begin position="182"/>
        <end position="266"/>
    </location>
</feature>
<keyword evidence="5 6" id="KW-0067">ATP-binding</keyword>
<evidence type="ECO:0000256" key="7">
    <source>
        <dbReference type="SAM" id="MobiDB-lite"/>
    </source>
</evidence>
<evidence type="ECO:0000256" key="2">
    <source>
        <dbReference type="ARBA" id="ARBA00022679"/>
    </source>
</evidence>
<dbReference type="Pfam" id="PF00069">
    <property type="entry name" value="Pkinase"/>
    <property type="match status" value="1"/>
</dbReference>
<feature type="domain" description="SAM" evidence="9">
    <location>
        <begin position="36"/>
        <end position="99"/>
    </location>
</feature>
<dbReference type="InterPro" id="IPR017441">
    <property type="entry name" value="Protein_kinase_ATP_BS"/>
</dbReference>
<dbReference type="SUPFAM" id="SSF56112">
    <property type="entry name" value="Protein kinase-like (PK-like)"/>
    <property type="match status" value="1"/>
</dbReference>
<sequence length="811" mass="87344">MQIDPQVANNGAQLNGNGTLVSSTGSPVTLDAVRGWSTAQVVDWLEHNRMGQYTTSFVEHEIVGDTLLELTRDHLKDLQVLSVGDRVRLHTLLHALRKSVLGLNLVPSPSTAPSTPHRAPVPTKSVSKSSLPDRKPDALDMKRAKSEGAGLGALGGSQLSLDSAATAALKRSESIMNMDFVKQNCIKVTGEKNETRIVNVNDLTDAKAVLARILTKFNLAEDTAKFCLFVAEADSTRVLSDTEVVEICRDPARPEREKLFLRKRHTPFTFANKDRGGGEQPTIRQKLARLDEFVADPALLKTTSKLNKFFGARPPSELITKNLNEFFPTEVVAQVERRRSRAASLRASKWSPLDTDDDGSAQPGGGYASSVASDLHASEPGSPPAAGGRSPPMVAARSPQMGHHRPRPAPLNLASPTRANGGSPVSPRPRTPRSPDPGASPVTSPRGTPAAARRDASPSVKDQRRHVTIHEPTSPSAASSDANNETPLSPLSPIEPDGIAPTSWIKGSLIGQGSFGSVYLGLNANTGGLMAVKQVELPSDGAGSEAQERKIMMVQALDHEISFLKDLHHKHIVQYLGSTVDEKYFNIFLEYIPGGSIYANLQTWGAFPEPMIKSYLRQTLLGLSYLHERGILHRDIKAANLLVDNHGIVKISDFGISKRIEREELPAAAIAQASAGPTSSMGLSLQGSVYWMAPEVVKHMKYTTKSDIWAVGCLVVEMFTATHPWAGAAQVEAIYKIAHNNRPEIPDNASEDSKDLLRKTFALDYHERPSAQKLLEHPFVLVQGSSSSANLGALQQETSVAAGSSSGAAPA</sequence>
<feature type="compositionally biased region" description="Pro residues" evidence="7">
    <location>
        <begin position="426"/>
        <end position="435"/>
    </location>
</feature>
<feature type="compositionally biased region" description="Polar residues" evidence="7">
    <location>
        <begin position="7"/>
        <end position="20"/>
    </location>
</feature>
<dbReference type="Pfam" id="PF00536">
    <property type="entry name" value="SAM_1"/>
    <property type="match status" value="1"/>
</dbReference>
<dbReference type="InterPro" id="IPR008271">
    <property type="entry name" value="Ser/Thr_kinase_AS"/>
</dbReference>
<dbReference type="EMBL" id="GG745329">
    <property type="protein sequence ID" value="KNE55500.1"/>
    <property type="molecule type" value="Genomic_DNA"/>
</dbReference>
<dbReference type="PROSITE" id="PS00108">
    <property type="entry name" value="PROTEIN_KINASE_ST"/>
    <property type="match status" value="1"/>
</dbReference>
<dbReference type="PANTHER" id="PTHR48016:SF56">
    <property type="entry name" value="MAPKK KINASE"/>
    <property type="match status" value="1"/>
</dbReference>
<dbReference type="InterPro" id="IPR000159">
    <property type="entry name" value="RA_dom"/>
</dbReference>
<dbReference type="InterPro" id="IPR001660">
    <property type="entry name" value="SAM"/>
</dbReference>
<evidence type="ECO:0000259" key="8">
    <source>
        <dbReference type="PROSITE" id="PS50011"/>
    </source>
</evidence>
<feature type="compositionally biased region" description="Polar residues" evidence="7">
    <location>
        <begin position="471"/>
        <end position="489"/>
    </location>
</feature>
<proteinExistence type="inferred from homology"/>
<feature type="domain" description="Protein kinase" evidence="8">
    <location>
        <begin position="504"/>
        <end position="780"/>
    </location>
</feature>
<dbReference type="VEuPathDB" id="FungiDB:AMAG_01388"/>
<organism evidence="11 12">
    <name type="scientific">Allomyces macrogynus (strain ATCC 38327)</name>
    <name type="common">Allomyces javanicus var. macrogynus</name>
    <dbReference type="NCBI Taxonomy" id="578462"/>
    <lineage>
        <taxon>Eukaryota</taxon>
        <taxon>Fungi</taxon>
        <taxon>Fungi incertae sedis</taxon>
        <taxon>Blastocladiomycota</taxon>
        <taxon>Blastocladiomycetes</taxon>
        <taxon>Blastocladiales</taxon>
        <taxon>Blastocladiaceae</taxon>
        <taxon>Allomyces</taxon>
    </lineage>
</organism>
<accession>A0A0L0RZE0</accession>
<feature type="region of interest" description="Disordered" evidence="7">
    <location>
        <begin position="1"/>
        <end position="20"/>
    </location>
</feature>
<dbReference type="Gene3D" id="3.10.20.90">
    <property type="entry name" value="Phosphatidylinositol 3-kinase Catalytic Subunit, Chain A, domain 1"/>
    <property type="match status" value="1"/>
</dbReference>
<evidence type="ECO:0000313" key="11">
    <source>
        <dbReference type="EMBL" id="KNE55500.1"/>
    </source>
</evidence>
<feature type="region of interest" description="Disordered" evidence="7">
    <location>
        <begin position="107"/>
        <end position="137"/>
    </location>
</feature>
<feature type="region of interest" description="Disordered" evidence="7">
    <location>
        <begin position="343"/>
        <end position="495"/>
    </location>
</feature>
<dbReference type="OrthoDB" id="266718at2759"/>
<reference evidence="11 12" key="1">
    <citation type="submission" date="2009-11" db="EMBL/GenBank/DDBJ databases">
        <title>Annotation of Allomyces macrogynus ATCC 38327.</title>
        <authorList>
            <consortium name="The Broad Institute Genome Sequencing Platform"/>
            <person name="Russ C."/>
            <person name="Cuomo C."/>
            <person name="Burger G."/>
            <person name="Gray M.W."/>
            <person name="Holland P.W.H."/>
            <person name="King N."/>
            <person name="Lang F.B.F."/>
            <person name="Roger A.J."/>
            <person name="Ruiz-Trillo I."/>
            <person name="Young S.K."/>
            <person name="Zeng Q."/>
            <person name="Gargeya S."/>
            <person name="Fitzgerald M."/>
            <person name="Haas B."/>
            <person name="Abouelleil A."/>
            <person name="Alvarado L."/>
            <person name="Arachchi H.M."/>
            <person name="Berlin A."/>
            <person name="Chapman S.B."/>
            <person name="Gearin G."/>
            <person name="Goldberg J."/>
            <person name="Griggs A."/>
            <person name="Gujja S."/>
            <person name="Hansen M."/>
            <person name="Heiman D."/>
            <person name="Howarth C."/>
            <person name="Larimer J."/>
            <person name="Lui A."/>
            <person name="MacDonald P.J.P."/>
            <person name="McCowen C."/>
            <person name="Montmayeur A."/>
            <person name="Murphy C."/>
            <person name="Neiman D."/>
            <person name="Pearson M."/>
            <person name="Priest M."/>
            <person name="Roberts A."/>
            <person name="Saif S."/>
            <person name="Shea T."/>
            <person name="Sisk P."/>
            <person name="Stolte C."/>
            <person name="Sykes S."/>
            <person name="Wortman J."/>
            <person name="Nusbaum C."/>
            <person name="Birren B."/>
        </authorList>
    </citation>
    <scope>NUCLEOTIDE SEQUENCE [LARGE SCALE GENOMIC DNA]</scope>
    <source>
        <strain evidence="11 12">ATCC 38327</strain>
    </source>
</reference>
<evidence type="ECO:0000256" key="6">
    <source>
        <dbReference type="PROSITE-ProRule" id="PRU10141"/>
    </source>
</evidence>
<dbReference type="InterPro" id="IPR011009">
    <property type="entry name" value="Kinase-like_dom_sf"/>
</dbReference>
<dbReference type="PROSITE" id="PS00107">
    <property type="entry name" value="PROTEIN_KINASE_ATP"/>
    <property type="match status" value="1"/>
</dbReference>
<dbReference type="Gene3D" id="3.30.200.20">
    <property type="entry name" value="Phosphorylase Kinase, domain 1"/>
    <property type="match status" value="1"/>
</dbReference>
<dbReference type="PROSITE" id="PS50200">
    <property type="entry name" value="RA"/>
    <property type="match status" value="1"/>
</dbReference>
<dbReference type="Gene3D" id="1.10.510.10">
    <property type="entry name" value="Transferase(Phosphotransferase) domain 1"/>
    <property type="match status" value="1"/>
</dbReference>
<dbReference type="Proteomes" id="UP000054350">
    <property type="component" value="Unassembled WGS sequence"/>
</dbReference>
<dbReference type="InterPro" id="IPR000719">
    <property type="entry name" value="Prot_kinase_dom"/>
</dbReference>
<dbReference type="eggNOG" id="KOG0198">
    <property type="taxonomic scope" value="Eukaryota"/>
</dbReference>
<keyword evidence="2" id="KW-0808">Transferase</keyword>
<dbReference type="InterPro" id="IPR029458">
    <property type="entry name" value="Ras-bd_By2"/>
</dbReference>
<evidence type="ECO:0000256" key="3">
    <source>
        <dbReference type="ARBA" id="ARBA00022741"/>
    </source>
</evidence>
<dbReference type="SMART" id="SM01304">
    <property type="entry name" value="Ras_bdg_2"/>
    <property type="match status" value="1"/>
</dbReference>
<reference evidence="12" key="2">
    <citation type="submission" date="2009-11" db="EMBL/GenBank/DDBJ databases">
        <title>The Genome Sequence of Allomyces macrogynus strain ATCC 38327.</title>
        <authorList>
            <consortium name="The Broad Institute Genome Sequencing Platform"/>
            <person name="Russ C."/>
            <person name="Cuomo C."/>
            <person name="Shea T."/>
            <person name="Young S.K."/>
            <person name="Zeng Q."/>
            <person name="Koehrsen M."/>
            <person name="Haas B."/>
            <person name="Borodovsky M."/>
            <person name="Guigo R."/>
            <person name="Alvarado L."/>
            <person name="Berlin A."/>
            <person name="Borenstein D."/>
            <person name="Chen Z."/>
            <person name="Engels R."/>
            <person name="Freedman E."/>
            <person name="Gellesch M."/>
            <person name="Goldberg J."/>
            <person name="Griggs A."/>
            <person name="Gujja S."/>
            <person name="Heiman D."/>
            <person name="Hepburn T."/>
            <person name="Howarth C."/>
            <person name="Jen D."/>
            <person name="Larson L."/>
            <person name="Lewis B."/>
            <person name="Mehta T."/>
            <person name="Park D."/>
            <person name="Pearson M."/>
            <person name="Roberts A."/>
            <person name="Saif S."/>
            <person name="Shenoy N."/>
            <person name="Sisk P."/>
            <person name="Stolte C."/>
            <person name="Sykes S."/>
            <person name="Walk T."/>
            <person name="White J."/>
            <person name="Yandava C."/>
            <person name="Burger G."/>
            <person name="Gray M.W."/>
            <person name="Holland P.W.H."/>
            <person name="King N."/>
            <person name="Lang F.B.F."/>
            <person name="Roger A.J."/>
            <person name="Ruiz-Trillo I."/>
            <person name="Lander E."/>
            <person name="Nusbaum C."/>
        </authorList>
    </citation>
    <scope>NUCLEOTIDE SEQUENCE [LARGE SCALE GENOMIC DNA]</scope>
    <source>
        <strain evidence="12">ATCC 38327</strain>
    </source>
</reference>
<protein>
    <submittedName>
        <fullName evidence="11">STE/STE11/STE11 protein kinase</fullName>
    </submittedName>
</protein>
<evidence type="ECO:0000259" key="10">
    <source>
        <dbReference type="PROSITE" id="PS50200"/>
    </source>
</evidence>
<dbReference type="InterPro" id="IPR013761">
    <property type="entry name" value="SAM/pointed_sf"/>
</dbReference>
<name>A0A0L0RZE0_ALLM3</name>
<comment type="similarity">
    <text evidence="1">Belongs to the protein kinase superfamily. STE Ser/Thr protein kinase family. MAP kinase kinase kinase subfamily.</text>
</comment>
<dbReference type="STRING" id="578462.A0A0L0RZE0"/>
<feature type="compositionally biased region" description="Low complexity" evidence="7">
    <location>
        <begin position="378"/>
        <end position="392"/>
    </location>
</feature>
<dbReference type="GO" id="GO:0004709">
    <property type="term" value="F:MAP kinase kinase kinase activity"/>
    <property type="evidence" value="ECO:0007669"/>
    <property type="project" value="UniProtKB-ARBA"/>
</dbReference>
<dbReference type="Pfam" id="PF14847">
    <property type="entry name" value="Ras_bdg_2"/>
    <property type="match status" value="1"/>
</dbReference>
<keyword evidence="4 11" id="KW-0418">Kinase</keyword>
<dbReference type="PANTHER" id="PTHR48016">
    <property type="entry name" value="MAP KINASE KINASE KINASE SSK2-RELATED-RELATED"/>
    <property type="match status" value="1"/>
</dbReference>
<evidence type="ECO:0000256" key="4">
    <source>
        <dbReference type="ARBA" id="ARBA00022777"/>
    </source>
</evidence>
<dbReference type="InterPro" id="IPR050538">
    <property type="entry name" value="MAP_kinase_kinase_kinase"/>
</dbReference>
<evidence type="ECO:0000256" key="5">
    <source>
        <dbReference type="ARBA" id="ARBA00022840"/>
    </source>
</evidence>
<dbReference type="PROSITE" id="PS50105">
    <property type="entry name" value="SAM_DOMAIN"/>
    <property type="match status" value="1"/>
</dbReference>
<keyword evidence="12" id="KW-1185">Reference proteome</keyword>
<dbReference type="PROSITE" id="PS50011">
    <property type="entry name" value="PROTEIN_KINASE_DOM"/>
    <property type="match status" value="1"/>
</dbReference>
<keyword evidence="3 6" id="KW-0547">Nucleotide-binding</keyword>
<dbReference type="Gene3D" id="1.10.150.50">
    <property type="entry name" value="Transcription Factor, Ets-1"/>
    <property type="match status" value="1"/>
</dbReference>
<dbReference type="FunFam" id="3.30.200.20:FF:000387">
    <property type="entry name" value="Serine/threonine-protein kinase STE11"/>
    <property type="match status" value="1"/>
</dbReference>
<dbReference type="SMART" id="SM00454">
    <property type="entry name" value="SAM"/>
    <property type="match status" value="1"/>
</dbReference>
<dbReference type="OMA" id="FIGAHPF"/>
<dbReference type="SMART" id="SM00220">
    <property type="entry name" value="S_TKc"/>
    <property type="match status" value="1"/>
</dbReference>
<dbReference type="SUPFAM" id="SSF47769">
    <property type="entry name" value="SAM/Pointed domain"/>
    <property type="match status" value="1"/>
</dbReference>
<feature type="binding site" evidence="6">
    <location>
        <position position="533"/>
    </location>
    <ligand>
        <name>ATP</name>
        <dbReference type="ChEBI" id="CHEBI:30616"/>
    </ligand>
</feature>
<evidence type="ECO:0000259" key="9">
    <source>
        <dbReference type="PROSITE" id="PS50105"/>
    </source>
</evidence>
<dbReference type="GO" id="GO:0005524">
    <property type="term" value="F:ATP binding"/>
    <property type="evidence" value="ECO:0007669"/>
    <property type="project" value="UniProtKB-UniRule"/>
</dbReference>
<gene>
    <name evidence="11" type="ORF">AMAG_01388</name>
</gene>